<organism evidence="3 4">
    <name type="scientific">Steroidobacter flavus</name>
    <dbReference type="NCBI Taxonomy" id="1842136"/>
    <lineage>
        <taxon>Bacteria</taxon>
        <taxon>Pseudomonadati</taxon>
        <taxon>Pseudomonadota</taxon>
        <taxon>Gammaproteobacteria</taxon>
        <taxon>Steroidobacterales</taxon>
        <taxon>Steroidobacteraceae</taxon>
        <taxon>Steroidobacter</taxon>
    </lineage>
</organism>
<comment type="caution">
    <text evidence="3">The sequence shown here is derived from an EMBL/GenBank/DDBJ whole genome shotgun (WGS) entry which is preliminary data.</text>
</comment>
<dbReference type="InterPro" id="IPR036779">
    <property type="entry name" value="LysM_dom_sf"/>
</dbReference>
<dbReference type="InterPro" id="IPR018392">
    <property type="entry name" value="LysM"/>
</dbReference>
<dbReference type="Proteomes" id="UP001595904">
    <property type="component" value="Unassembled WGS sequence"/>
</dbReference>
<gene>
    <name evidence="3" type="ORF">ACFPN2_19500</name>
</gene>
<sequence length="1189" mass="124608">MARVIGGIGHTVLSLSVLAVLTGCGGGPGVTQNALPSGSSGSSGTGSSGGNSNPGPSTGDSGTTNPGATNPGTTTPPVNEAIGDPATATANQSVLTTTRTDTYNINAAALGTSGWRPTALMENETRYEVRDGANSPRVAFDAAGNGLAVWALGDIYVSRYTASTASWSAPVVIDEGIDQAHQPRLSIDRTTGNAVVTFTQSDGVAESIYATRYTASTGAWSSPQVLENTNNAVDGAAENSNLHVNGSRAAAAWRQSDGTNVNVYLSRLESGVWSTPLLIDTGTNPALHPDVVVDSNGNVTVAWRQNDPVTGYRINTRRWDNATQTLGPVMPMNGAGERQHRLGVDPAGNVFLVWRNGGVFFRYYDAATGTWTAQTDLSAGVGGTVDAELSVDAAGNALVAWIENASSIPSIYARRYSASTHTWGNAELVETSTVPVNPDTFITASLSGNEAVVGWISSANDVYASKMNNGVWGPMTLLENRAEAGNELTSAINAAGNAAVLWQQADGAQRSIYQAMYQTANFIVPAGATWQSIANSLYGVNNAEAGVALQTAMGGGALTTGAILSGFPATLTVTTPIPGYYTVLSTDTWAHVASRVYGVTDAAAIARLQQLVGTTTLTAGQQIVVPSSFVYTESANFRAPLDWTRVNTTSITYHQLNNSVLTTPLTNWSSQVLLETNPAEAFNPRVAFDNAGNGVATWLQGGDIYVSRFTISNGQWSTATAIDLGTTPAFSPKVTVDRVSGDAFVSYTQSDGVATSMYVTSFTASTNTWSVPQLLETSNLAVTESSEQTASARRGAHAVIAWLQTDGTLLHLYMSRLVAGTWSAPQRVDTGNDYGVGDHPEVQVDSSGNAILVWRQRDTQTGFRINARRWDNTTQSFGAVVPLNINGVGDRHARISMDAAGNAIAVWRGGGAFTRRYDVATGVWGPQIQLNVGGGAGTTAEVSVDTNGDALATWVETDATGPSQYARHYDAATNTWGSAVALENSSEAVNIDIETTVAFVNGKGVVAWPQANGQLYAARYSNGVWGAAVNIENRAEAATVTVAAMDGNANATVLWIQADGVRRSIYGARSTSVPYYSVPAGATWQSLANTLYGIDSVPAASALQTAMSNVTLTTGLHLQPLPTTLTVTPPTPTNYVVQTGDTWQSITLALYGTNRSEAATALWDYLGRPTLTVGQQLLIPAELAYTITP</sequence>
<dbReference type="EMBL" id="JBHSDU010000003">
    <property type="protein sequence ID" value="MFC4311293.1"/>
    <property type="molecule type" value="Genomic_DNA"/>
</dbReference>
<dbReference type="Gene3D" id="3.10.350.10">
    <property type="entry name" value="LysM domain"/>
    <property type="match status" value="2"/>
</dbReference>
<dbReference type="SUPFAM" id="SSF89372">
    <property type="entry name" value="Fucose-specific lectin"/>
    <property type="match status" value="2"/>
</dbReference>
<name>A0ABV8SUI7_9GAMM</name>
<proteinExistence type="predicted"/>
<protein>
    <submittedName>
        <fullName evidence="3">LysM peptidoglycan-binding domain-containing protein</fullName>
    </submittedName>
</protein>
<keyword evidence="4" id="KW-1185">Reference proteome</keyword>
<dbReference type="RefSeq" id="WP_380599505.1">
    <property type="nucleotide sequence ID" value="NZ_JBHSDU010000003.1"/>
</dbReference>
<feature type="domain" description="LysM" evidence="2">
    <location>
        <begin position="579"/>
        <end position="625"/>
    </location>
</feature>
<feature type="compositionally biased region" description="Low complexity" evidence="1">
    <location>
        <begin position="50"/>
        <end position="79"/>
    </location>
</feature>
<dbReference type="PROSITE" id="PS51782">
    <property type="entry name" value="LYSM"/>
    <property type="match status" value="1"/>
</dbReference>
<feature type="region of interest" description="Disordered" evidence="1">
    <location>
        <begin position="31"/>
        <end position="85"/>
    </location>
</feature>
<evidence type="ECO:0000256" key="1">
    <source>
        <dbReference type="SAM" id="MobiDB-lite"/>
    </source>
</evidence>
<dbReference type="SMART" id="SM00257">
    <property type="entry name" value="LysM"/>
    <property type="match status" value="2"/>
</dbReference>
<dbReference type="Pfam" id="PF01476">
    <property type="entry name" value="LysM"/>
    <property type="match status" value="1"/>
</dbReference>
<accession>A0ABV8SUI7</accession>
<dbReference type="PROSITE" id="PS51257">
    <property type="entry name" value="PROKAR_LIPOPROTEIN"/>
    <property type="match status" value="1"/>
</dbReference>
<evidence type="ECO:0000313" key="3">
    <source>
        <dbReference type="EMBL" id="MFC4311293.1"/>
    </source>
</evidence>
<evidence type="ECO:0000259" key="2">
    <source>
        <dbReference type="PROSITE" id="PS51782"/>
    </source>
</evidence>
<reference evidence="4" key="1">
    <citation type="journal article" date="2019" name="Int. J. Syst. Evol. Microbiol.">
        <title>The Global Catalogue of Microorganisms (GCM) 10K type strain sequencing project: providing services to taxonomists for standard genome sequencing and annotation.</title>
        <authorList>
            <consortium name="The Broad Institute Genomics Platform"/>
            <consortium name="The Broad Institute Genome Sequencing Center for Infectious Disease"/>
            <person name="Wu L."/>
            <person name="Ma J."/>
        </authorList>
    </citation>
    <scope>NUCLEOTIDE SEQUENCE [LARGE SCALE GENOMIC DNA]</scope>
    <source>
        <strain evidence="4">CGMCC 1.10759</strain>
    </source>
</reference>
<evidence type="ECO:0000313" key="4">
    <source>
        <dbReference type="Proteomes" id="UP001595904"/>
    </source>
</evidence>